<dbReference type="Proteomes" id="UP000280346">
    <property type="component" value="Unassembled WGS sequence"/>
</dbReference>
<dbReference type="EMBL" id="RZIJ01000001">
    <property type="protein sequence ID" value="RUQ75895.1"/>
    <property type="molecule type" value="Genomic_DNA"/>
</dbReference>
<keyword evidence="1" id="KW-0812">Transmembrane</keyword>
<evidence type="ECO:0000313" key="3">
    <source>
        <dbReference type="Proteomes" id="UP000280346"/>
    </source>
</evidence>
<keyword evidence="1" id="KW-1133">Transmembrane helix</keyword>
<keyword evidence="3" id="KW-1185">Reference proteome</keyword>
<sequence length="182" mass="19324">MAALAAIGLAYPGLVYIGRSALPPLAFVTIALGLIGLRLALARTALWRAWRLALWGAAVLVAVLALLDQHLAAKAYPVALSLGAMAVFAASLYSPPSVIERFARLTEPDLPAEGQAYCRVVTMVWTVWLFVNAVVAAGLALAGEDRLWAVWTGVVAYGVMALLFGGEVVVRRFVRQRHAGAS</sequence>
<keyword evidence="1" id="KW-0472">Membrane</keyword>
<evidence type="ECO:0000313" key="2">
    <source>
        <dbReference type="EMBL" id="RUQ75895.1"/>
    </source>
</evidence>
<dbReference type="AlphaFoldDB" id="A0A3S0XEE5"/>
<accession>A0A3S0XEE5</accession>
<dbReference type="OrthoDB" id="8537043at2"/>
<feature type="transmembrane region" description="Helical" evidence="1">
    <location>
        <begin position="78"/>
        <end position="99"/>
    </location>
</feature>
<protein>
    <submittedName>
        <fullName evidence="2">Uncharacterized protein</fullName>
    </submittedName>
</protein>
<name>A0A3S0XEE5_9PROT</name>
<feature type="transmembrane region" description="Helical" evidence="1">
    <location>
        <begin position="148"/>
        <end position="170"/>
    </location>
</feature>
<evidence type="ECO:0000256" key="1">
    <source>
        <dbReference type="SAM" id="Phobius"/>
    </source>
</evidence>
<feature type="transmembrane region" description="Helical" evidence="1">
    <location>
        <begin position="120"/>
        <end position="142"/>
    </location>
</feature>
<proteinExistence type="predicted"/>
<feature type="transmembrane region" description="Helical" evidence="1">
    <location>
        <begin position="21"/>
        <end position="40"/>
    </location>
</feature>
<comment type="caution">
    <text evidence="2">The sequence shown here is derived from an EMBL/GenBank/DDBJ whole genome shotgun (WGS) entry which is preliminary data.</text>
</comment>
<dbReference type="RefSeq" id="WP_126994281.1">
    <property type="nucleotide sequence ID" value="NZ_CP173190.1"/>
</dbReference>
<reference evidence="2 3" key="1">
    <citation type="submission" date="2018-12" db="EMBL/GenBank/DDBJ databases">
        <authorList>
            <person name="Yang Y."/>
        </authorList>
    </citation>
    <scope>NUCLEOTIDE SEQUENCE [LARGE SCALE GENOMIC DNA]</scope>
    <source>
        <strain evidence="2 3">GSF71</strain>
    </source>
</reference>
<organism evidence="2 3">
    <name type="scientific">Azospirillum doebereinerae</name>
    <dbReference type="NCBI Taxonomy" id="92933"/>
    <lineage>
        <taxon>Bacteria</taxon>
        <taxon>Pseudomonadati</taxon>
        <taxon>Pseudomonadota</taxon>
        <taxon>Alphaproteobacteria</taxon>
        <taxon>Rhodospirillales</taxon>
        <taxon>Azospirillaceae</taxon>
        <taxon>Azospirillum</taxon>
    </lineage>
</organism>
<gene>
    <name evidence="2" type="ORF">EJ913_01925</name>
</gene>
<feature type="transmembrane region" description="Helical" evidence="1">
    <location>
        <begin position="52"/>
        <end position="72"/>
    </location>
</feature>